<dbReference type="InterPro" id="IPR009045">
    <property type="entry name" value="Zn_M74/Hedgehog-like"/>
</dbReference>
<evidence type="ECO:0000259" key="1">
    <source>
        <dbReference type="Pfam" id="PF13539"/>
    </source>
</evidence>
<dbReference type="InterPro" id="IPR039561">
    <property type="entry name" value="Peptidase_M15C"/>
</dbReference>
<feature type="domain" description="Peptidase M15C" evidence="1">
    <location>
        <begin position="187"/>
        <end position="258"/>
    </location>
</feature>
<dbReference type="STRING" id="29529.SAMN04488122_2156"/>
<dbReference type="AlphaFoldDB" id="A0A1I0R3A7"/>
<dbReference type="RefSeq" id="WP_089894316.1">
    <property type="nucleotide sequence ID" value="NZ_FOJG01000001.1"/>
</dbReference>
<dbReference type="EMBL" id="FOJG01000001">
    <property type="protein sequence ID" value="SEW34850.1"/>
    <property type="molecule type" value="Genomic_DNA"/>
</dbReference>
<keyword evidence="3" id="KW-1185">Reference proteome</keyword>
<keyword evidence="2" id="KW-0121">Carboxypeptidase</keyword>
<dbReference type="Gene3D" id="3.30.1380.10">
    <property type="match status" value="1"/>
</dbReference>
<dbReference type="SUPFAM" id="SSF55166">
    <property type="entry name" value="Hedgehog/DD-peptidase"/>
    <property type="match status" value="1"/>
</dbReference>
<dbReference type="Proteomes" id="UP000199310">
    <property type="component" value="Unassembled WGS sequence"/>
</dbReference>
<protein>
    <submittedName>
        <fullName evidence="2">D-alanyl-D-alanine carboxypeptidase</fullName>
    </submittedName>
</protein>
<organism evidence="2 3">
    <name type="scientific">Chitinophaga arvensicola</name>
    <dbReference type="NCBI Taxonomy" id="29529"/>
    <lineage>
        <taxon>Bacteria</taxon>
        <taxon>Pseudomonadati</taxon>
        <taxon>Bacteroidota</taxon>
        <taxon>Chitinophagia</taxon>
        <taxon>Chitinophagales</taxon>
        <taxon>Chitinophagaceae</taxon>
        <taxon>Chitinophaga</taxon>
    </lineage>
</organism>
<gene>
    <name evidence="2" type="ORF">SAMN04488122_2156</name>
</gene>
<dbReference type="OrthoDB" id="9799970at2"/>
<dbReference type="Pfam" id="PF13539">
    <property type="entry name" value="Peptidase_M15_4"/>
    <property type="match status" value="1"/>
</dbReference>
<evidence type="ECO:0000313" key="3">
    <source>
        <dbReference type="Proteomes" id="UP000199310"/>
    </source>
</evidence>
<dbReference type="GO" id="GO:0004180">
    <property type="term" value="F:carboxypeptidase activity"/>
    <property type="evidence" value="ECO:0007669"/>
    <property type="project" value="UniProtKB-KW"/>
</dbReference>
<accession>A0A1I0R3A7</accession>
<keyword evidence="2" id="KW-0645">Protease</keyword>
<keyword evidence="2" id="KW-0378">Hydrolase</keyword>
<reference evidence="3" key="1">
    <citation type="submission" date="2016-10" db="EMBL/GenBank/DDBJ databases">
        <authorList>
            <person name="Varghese N."/>
            <person name="Submissions S."/>
        </authorList>
    </citation>
    <scope>NUCLEOTIDE SEQUENCE [LARGE SCALE GENOMIC DNA]</scope>
    <source>
        <strain evidence="3">DSM 3695</strain>
    </source>
</reference>
<name>A0A1I0R3A7_9BACT</name>
<proteinExistence type="predicted"/>
<sequence length="263" mass="30251">MTIAITLFLHILSAVYPHHTEKINVAPRADTIPAGAAKLIKSYPDVVAGFADNHLLFKDHSRLLWNDGISNKSPEELLANPDLEDMFLQVYPKGTLPSPPAKNADPGRTRNEPFFTKMYGASAAEVRKNLTSITWCPDLVGQQIMVTKVNGVDKQLMQISKELDKHPEWKDYLRNIGGTFAWRDINGTNRHSMHSFGMTIDINTKYTDYWQWSCRCTNEQARVVYKNRIPQGIVDIFEKYGFIWGGKWYHFDTMHFEYRPELL</sequence>
<evidence type="ECO:0000313" key="2">
    <source>
        <dbReference type="EMBL" id="SEW34850.1"/>
    </source>
</evidence>